<dbReference type="Pfam" id="PF00091">
    <property type="entry name" value="Tubulin"/>
    <property type="match status" value="1"/>
</dbReference>
<dbReference type="GO" id="GO:0007017">
    <property type="term" value="P:microtubule-based process"/>
    <property type="evidence" value="ECO:0007669"/>
    <property type="project" value="InterPro"/>
</dbReference>
<comment type="similarity">
    <text evidence="1">Belongs to the tubulin family.</text>
</comment>
<dbReference type="Proteomes" id="UP000692954">
    <property type="component" value="Unassembled WGS sequence"/>
</dbReference>
<evidence type="ECO:0000256" key="2">
    <source>
        <dbReference type="ARBA" id="ARBA00022701"/>
    </source>
</evidence>
<dbReference type="AlphaFoldDB" id="A0A8S1RVY6"/>
<dbReference type="InterPro" id="IPR000217">
    <property type="entry name" value="Tubulin"/>
</dbReference>
<dbReference type="OrthoDB" id="6628532at2759"/>
<protein>
    <recommendedName>
        <fullName evidence="5">Tubulin/FtsZ GTPase domain-containing protein</fullName>
    </recommendedName>
</protein>
<evidence type="ECO:0000313" key="7">
    <source>
        <dbReference type="Proteomes" id="UP000692954"/>
    </source>
</evidence>
<dbReference type="InterPro" id="IPR003008">
    <property type="entry name" value="Tubulin_FtsZ_GTPase"/>
</dbReference>
<dbReference type="GO" id="GO:0005874">
    <property type="term" value="C:microtubule"/>
    <property type="evidence" value="ECO:0007669"/>
    <property type="project" value="UniProtKB-KW"/>
</dbReference>
<keyword evidence="7" id="KW-1185">Reference proteome</keyword>
<reference evidence="6" key="1">
    <citation type="submission" date="2021-01" db="EMBL/GenBank/DDBJ databases">
        <authorList>
            <consortium name="Genoscope - CEA"/>
            <person name="William W."/>
        </authorList>
    </citation>
    <scope>NUCLEOTIDE SEQUENCE</scope>
</reference>
<dbReference type="EMBL" id="CAJJDN010000311">
    <property type="protein sequence ID" value="CAD8130644.1"/>
    <property type="molecule type" value="Genomic_DNA"/>
</dbReference>
<keyword evidence="3" id="KW-0547">Nucleotide-binding</keyword>
<evidence type="ECO:0000256" key="4">
    <source>
        <dbReference type="ARBA" id="ARBA00023134"/>
    </source>
</evidence>
<feature type="domain" description="Tubulin/FtsZ GTPase" evidence="5">
    <location>
        <begin position="1"/>
        <end position="149"/>
    </location>
</feature>
<keyword evidence="4" id="KW-0342">GTP-binding</keyword>
<organism evidence="6 7">
    <name type="scientific">Paramecium sonneborni</name>
    <dbReference type="NCBI Taxonomy" id="65129"/>
    <lineage>
        <taxon>Eukaryota</taxon>
        <taxon>Sar</taxon>
        <taxon>Alveolata</taxon>
        <taxon>Ciliophora</taxon>
        <taxon>Intramacronucleata</taxon>
        <taxon>Oligohymenophorea</taxon>
        <taxon>Peniculida</taxon>
        <taxon>Parameciidae</taxon>
        <taxon>Paramecium</taxon>
    </lineage>
</organism>
<sequence>MINEVKKNKSIHYKSNSFVTEKEDAANNYFKAYYTRKEMCEIGLNQVRKQVESMDRLDQFIVTSALSSGTGSGFTSSVLERLLVEYNLKVEKNAFFIYPSQRMSNNIVDVYNAVSATNMTLEHCNSVVMFDLQSMYNVIDLQIKDYEEG</sequence>
<keyword evidence="2" id="KW-0493">Microtubule</keyword>
<comment type="caution">
    <text evidence="6">The sequence shown here is derived from an EMBL/GenBank/DDBJ whole genome shotgun (WGS) entry which is preliminary data.</text>
</comment>
<gene>
    <name evidence="6" type="ORF">PSON_ATCC_30995.1.T3110003</name>
</gene>
<evidence type="ECO:0000259" key="5">
    <source>
        <dbReference type="SMART" id="SM00864"/>
    </source>
</evidence>
<evidence type="ECO:0000256" key="1">
    <source>
        <dbReference type="ARBA" id="ARBA00009636"/>
    </source>
</evidence>
<name>A0A8S1RVY6_9CILI</name>
<evidence type="ECO:0000313" key="6">
    <source>
        <dbReference type="EMBL" id="CAD8130644.1"/>
    </source>
</evidence>
<dbReference type="GO" id="GO:0005525">
    <property type="term" value="F:GTP binding"/>
    <property type="evidence" value="ECO:0007669"/>
    <property type="project" value="UniProtKB-KW"/>
</dbReference>
<proteinExistence type="inferred from homology"/>
<accession>A0A8S1RVY6</accession>
<evidence type="ECO:0000256" key="3">
    <source>
        <dbReference type="ARBA" id="ARBA00022741"/>
    </source>
</evidence>
<dbReference type="SMART" id="SM00864">
    <property type="entry name" value="Tubulin"/>
    <property type="match status" value="1"/>
</dbReference>
<dbReference type="PANTHER" id="PTHR11588">
    <property type="entry name" value="TUBULIN"/>
    <property type="match status" value="1"/>
</dbReference>